<dbReference type="OrthoDB" id="3772616at2759"/>
<keyword evidence="2" id="KW-0472">Membrane</keyword>
<dbReference type="Proteomes" id="UP000481861">
    <property type="component" value="Unassembled WGS sequence"/>
</dbReference>
<feature type="region of interest" description="Disordered" evidence="1">
    <location>
        <begin position="66"/>
        <end position="90"/>
    </location>
</feature>
<reference evidence="3 4" key="1">
    <citation type="submission" date="2020-01" db="EMBL/GenBank/DDBJ databases">
        <authorList>
            <consortium name="DOE Joint Genome Institute"/>
            <person name="Haridas S."/>
            <person name="Albert R."/>
            <person name="Binder M."/>
            <person name="Bloem J."/>
            <person name="Labutti K."/>
            <person name="Salamov A."/>
            <person name="Andreopoulos B."/>
            <person name="Baker S.E."/>
            <person name="Barry K."/>
            <person name="Bills G."/>
            <person name="Bluhm B.H."/>
            <person name="Cannon C."/>
            <person name="Castanera R."/>
            <person name="Culley D.E."/>
            <person name="Daum C."/>
            <person name="Ezra D."/>
            <person name="Gonzalez J.B."/>
            <person name="Henrissat B."/>
            <person name="Kuo A."/>
            <person name="Liang C."/>
            <person name="Lipzen A."/>
            <person name="Lutzoni F."/>
            <person name="Magnuson J."/>
            <person name="Mondo S."/>
            <person name="Nolan M."/>
            <person name="Ohm R."/>
            <person name="Pangilinan J."/>
            <person name="Park H.-J.H."/>
            <person name="Ramirez L."/>
            <person name="Alfaro M."/>
            <person name="Sun H."/>
            <person name="Tritt A."/>
            <person name="Yoshinaga Y."/>
            <person name="Zwiers L.-H.L."/>
            <person name="Turgeon B.G."/>
            <person name="Goodwin S.B."/>
            <person name="Spatafora J.W."/>
            <person name="Crous P.W."/>
            <person name="Grigoriev I.V."/>
        </authorList>
    </citation>
    <scope>NUCLEOTIDE SEQUENCE [LARGE SCALE GENOMIC DNA]</scope>
    <source>
        <strain evidence="3 4">CBS 611.86</strain>
    </source>
</reference>
<evidence type="ECO:0000256" key="1">
    <source>
        <dbReference type="SAM" id="MobiDB-lite"/>
    </source>
</evidence>
<gene>
    <name evidence="3" type="ORF">BDV95DRAFT_215968</name>
</gene>
<evidence type="ECO:0000313" key="3">
    <source>
        <dbReference type="EMBL" id="KAF2866222.1"/>
    </source>
</evidence>
<name>A0A7C8M827_9PLEO</name>
<organism evidence="3 4">
    <name type="scientific">Massariosphaeria phaeospora</name>
    <dbReference type="NCBI Taxonomy" id="100035"/>
    <lineage>
        <taxon>Eukaryota</taxon>
        <taxon>Fungi</taxon>
        <taxon>Dikarya</taxon>
        <taxon>Ascomycota</taxon>
        <taxon>Pezizomycotina</taxon>
        <taxon>Dothideomycetes</taxon>
        <taxon>Pleosporomycetidae</taxon>
        <taxon>Pleosporales</taxon>
        <taxon>Pleosporales incertae sedis</taxon>
        <taxon>Massariosphaeria</taxon>
    </lineage>
</organism>
<sequence>MVLGRSPQCTHIYNLLLFLLFSTLYIYTVFSKPLFLHGAIIQAILDFIICSGATLRTPTAYDTTMWPFNHTRSKPPRTPPNTSEDPPPPYPDAQSTLENFFLHVMKEDLFLSLSLIEIMAVTFNADFTQIQAAMKEYYDLIGSQVPFPPVGSSVMLASGRAALEDLCALIRKLEKKLRRNEWITTTERERNIVMWNVIIPAHQQDLPADYVLEVMGRYADAKLKRRKGTMVDHWMPWCAVLRKRSKSPMKDLGDTLISHSSLIESITPTPHCEPIRLVLGKAMARYKRRRGIRELQHTGRDICGPISGGYMDLYKKLHSIIVEGL</sequence>
<keyword evidence="2" id="KW-1133">Transmembrane helix</keyword>
<accession>A0A7C8M827</accession>
<evidence type="ECO:0000313" key="4">
    <source>
        <dbReference type="Proteomes" id="UP000481861"/>
    </source>
</evidence>
<keyword evidence="4" id="KW-1185">Reference proteome</keyword>
<dbReference type="AlphaFoldDB" id="A0A7C8M827"/>
<keyword evidence="2" id="KW-0812">Transmembrane</keyword>
<proteinExistence type="predicted"/>
<comment type="caution">
    <text evidence="3">The sequence shown here is derived from an EMBL/GenBank/DDBJ whole genome shotgun (WGS) entry which is preliminary data.</text>
</comment>
<feature type="transmembrane region" description="Helical" evidence="2">
    <location>
        <begin position="12"/>
        <end position="30"/>
    </location>
</feature>
<evidence type="ECO:0000256" key="2">
    <source>
        <dbReference type="SAM" id="Phobius"/>
    </source>
</evidence>
<protein>
    <submittedName>
        <fullName evidence="3">Uncharacterized protein</fullName>
    </submittedName>
</protein>
<dbReference type="EMBL" id="JAADJZ010000029">
    <property type="protein sequence ID" value="KAF2866222.1"/>
    <property type="molecule type" value="Genomic_DNA"/>
</dbReference>